<protein>
    <submittedName>
        <fullName evidence="2">Uncharacterized protein</fullName>
    </submittedName>
</protein>
<accession>A0ABQ3WJU5</accession>
<evidence type="ECO:0000313" key="2">
    <source>
        <dbReference type="EMBL" id="GID46499.1"/>
    </source>
</evidence>
<comment type="caution">
    <text evidence="2">The sequence shown here is derived from an EMBL/GenBank/DDBJ whole genome shotgun (WGS) entry which is preliminary data.</text>
</comment>
<feature type="region of interest" description="Disordered" evidence="1">
    <location>
        <begin position="79"/>
        <end position="98"/>
    </location>
</feature>
<name>A0ABQ3WJU5_9ACTN</name>
<organism evidence="2">
    <name type="scientific">Actinoplanes campanulatus</name>
    <dbReference type="NCBI Taxonomy" id="113559"/>
    <lineage>
        <taxon>Bacteria</taxon>
        <taxon>Bacillati</taxon>
        <taxon>Actinomycetota</taxon>
        <taxon>Actinomycetes</taxon>
        <taxon>Micromonosporales</taxon>
        <taxon>Micromonosporaceae</taxon>
        <taxon>Actinoplanes</taxon>
    </lineage>
</organism>
<sequence length="98" mass="10498">MHRSARARFGGRPGASTRPALDAAGEHLAKVPTLVPVYGHRYLPAGAGGHGHPVLSVYQTDIIYYGVDLLDYLHREFGTAPAGSSADDPQATAPFWRD</sequence>
<evidence type="ECO:0000256" key="1">
    <source>
        <dbReference type="SAM" id="MobiDB-lite"/>
    </source>
</evidence>
<gene>
    <name evidence="2" type="ORF">Aca07nite_37740</name>
</gene>
<dbReference type="PANTHER" id="PTHR32011:SF2">
    <property type="entry name" value="OS08G0472400 PROTEIN"/>
    <property type="match status" value="1"/>
</dbReference>
<proteinExistence type="predicted"/>
<dbReference type="EMBL" id="BOMF01000075">
    <property type="protein sequence ID" value="GID46499.1"/>
    <property type="molecule type" value="Genomic_DNA"/>
</dbReference>
<dbReference type="PANTHER" id="PTHR32011">
    <property type="entry name" value="OS08G0472400 PROTEIN"/>
    <property type="match status" value="1"/>
</dbReference>
<reference evidence="2" key="1">
    <citation type="submission" date="2021-01" db="EMBL/GenBank/DDBJ databases">
        <title>Whole genome shotgun sequence of Actinoplanes capillaceus NBRC 16408.</title>
        <authorList>
            <person name="Komaki H."/>
            <person name="Tamura T."/>
        </authorList>
    </citation>
    <scope>NUCLEOTIDE SEQUENCE [LARGE SCALE GENOMIC DNA]</scope>
    <source>
        <strain evidence="2">NBRC 16408</strain>
    </source>
</reference>